<proteinExistence type="predicted"/>
<name>A0AAV9I1N3_9PEZI</name>
<comment type="caution">
    <text evidence="2">The sequence shown here is derived from an EMBL/GenBank/DDBJ whole genome shotgun (WGS) entry which is preliminary data.</text>
</comment>
<protein>
    <submittedName>
        <fullName evidence="2">Uncharacterized protein</fullName>
    </submittedName>
</protein>
<keyword evidence="1" id="KW-0812">Transmembrane</keyword>
<gene>
    <name evidence="2" type="ORF">QBC42DRAFT_22433</name>
</gene>
<reference evidence="2" key="1">
    <citation type="journal article" date="2023" name="Mol. Phylogenet. Evol.">
        <title>Genome-scale phylogeny and comparative genomics of the fungal order Sordariales.</title>
        <authorList>
            <person name="Hensen N."/>
            <person name="Bonometti L."/>
            <person name="Westerberg I."/>
            <person name="Brannstrom I.O."/>
            <person name="Guillou S."/>
            <person name="Cros-Aarteil S."/>
            <person name="Calhoun S."/>
            <person name="Haridas S."/>
            <person name="Kuo A."/>
            <person name="Mondo S."/>
            <person name="Pangilinan J."/>
            <person name="Riley R."/>
            <person name="LaButti K."/>
            <person name="Andreopoulos B."/>
            <person name="Lipzen A."/>
            <person name="Chen C."/>
            <person name="Yan M."/>
            <person name="Daum C."/>
            <person name="Ng V."/>
            <person name="Clum A."/>
            <person name="Steindorff A."/>
            <person name="Ohm R.A."/>
            <person name="Martin F."/>
            <person name="Silar P."/>
            <person name="Natvig D.O."/>
            <person name="Lalanne C."/>
            <person name="Gautier V."/>
            <person name="Ament-Velasquez S.L."/>
            <person name="Kruys A."/>
            <person name="Hutchinson M.I."/>
            <person name="Powell A.J."/>
            <person name="Barry K."/>
            <person name="Miller A.N."/>
            <person name="Grigoriev I.V."/>
            <person name="Debuchy R."/>
            <person name="Gladieux P."/>
            <person name="Hiltunen Thoren M."/>
            <person name="Johannesson H."/>
        </authorList>
    </citation>
    <scope>NUCLEOTIDE SEQUENCE</scope>
    <source>
        <strain evidence="2">PSN324</strain>
    </source>
</reference>
<keyword evidence="1" id="KW-1133">Transmembrane helix</keyword>
<organism evidence="2 3">
    <name type="scientific">Cladorrhinum samala</name>
    <dbReference type="NCBI Taxonomy" id="585594"/>
    <lineage>
        <taxon>Eukaryota</taxon>
        <taxon>Fungi</taxon>
        <taxon>Dikarya</taxon>
        <taxon>Ascomycota</taxon>
        <taxon>Pezizomycotina</taxon>
        <taxon>Sordariomycetes</taxon>
        <taxon>Sordariomycetidae</taxon>
        <taxon>Sordariales</taxon>
        <taxon>Podosporaceae</taxon>
        <taxon>Cladorrhinum</taxon>
    </lineage>
</organism>
<dbReference type="Proteomes" id="UP001321749">
    <property type="component" value="Unassembled WGS sequence"/>
</dbReference>
<evidence type="ECO:0000256" key="1">
    <source>
        <dbReference type="SAM" id="Phobius"/>
    </source>
</evidence>
<feature type="transmembrane region" description="Helical" evidence="1">
    <location>
        <begin position="61"/>
        <end position="82"/>
    </location>
</feature>
<evidence type="ECO:0000313" key="3">
    <source>
        <dbReference type="Proteomes" id="UP001321749"/>
    </source>
</evidence>
<keyword evidence="1" id="KW-0472">Membrane</keyword>
<evidence type="ECO:0000313" key="2">
    <source>
        <dbReference type="EMBL" id="KAK4465261.1"/>
    </source>
</evidence>
<dbReference type="EMBL" id="MU864941">
    <property type="protein sequence ID" value="KAK4465261.1"/>
    <property type="molecule type" value="Genomic_DNA"/>
</dbReference>
<sequence length="188" mass="21609">MEVSVHYNNTSKYREKKLWRMADGRVVGRGGYKIKTNENEPSHIRSSETGRFRSIFPKISLFILSVISNTYEHGFLLLVLGGGGPFEAFLITLLQTPSCLIFFTGFGFADARVISDCSTEKRKMDPKNCTKEGKFFTQVSLDFTFLIDCRLLKIYPFISRGNLIFFTCHKRFLFAFIETRVLLRIKCG</sequence>
<feature type="transmembrane region" description="Helical" evidence="1">
    <location>
        <begin position="88"/>
        <end position="114"/>
    </location>
</feature>
<dbReference type="AlphaFoldDB" id="A0AAV9I1N3"/>
<reference evidence="2" key="2">
    <citation type="submission" date="2023-06" db="EMBL/GenBank/DDBJ databases">
        <authorList>
            <consortium name="Lawrence Berkeley National Laboratory"/>
            <person name="Mondo S.J."/>
            <person name="Hensen N."/>
            <person name="Bonometti L."/>
            <person name="Westerberg I."/>
            <person name="Brannstrom I.O."/>
            <person name="Guillou S."/>
            <person name="Cros-Aarteil S."/>
            <person name="Calhoun S."/>
            <person name="Haridas S."/>
            <person name="Kuo A."/>
            <person name="Pangilinan J."/>
            <person name="Riley R."/>
            <person name="Labutti K."/>
            <person name="Andreopoulos B."/>
            <person name="Lipzen A."/>
            <person name="Chen C."/>
            <person name="Yanf M."/>
            <person name="Daum C."/>
            <person name="Ng V."/>
            <person name="Clum A."/>
            <person name="Steindorff A."/>
            <person name="Ohm R."/>
            <person name="Martin F."/>
            <person name="Silar P."/>
            <person name="Natvig D."/>
            <person name="Lalanne C."/>
            <person name="Gautier V."/>
            <person name="Ament-Velasquez S.L."/>
            <person name="Kruys A."/>
            <person name="Hutchinson M.I."/>
            <person name="Powell A.J."/>
            <person name="Barry K."/>
            <person name="Miller A.N."/>
            <person name="Grigoriev I.V."/>
            <person name="Debuchy R."/>
            <person name="Gladieux P."/>
            <person name="Thoren M.H."/>
            <person name="Johannesson H."/>
        </authorList>
    </citation>
    <scope>NUCLEOTIDE SEQUENCE</scope>
    <source>
        <strain evidence="2">PSN324</strain>
    </source>
</reference>
<accession>A0AAV9I1N3</accession>
<keyword evidence="3" id="KW-1185">Reference proteome</keyword>